<evidence type="ECO:0000313" key="9">
    <source>
        <dbReference type="Proteomes" id="UP000270219"/>
    </source>
</evidence>
<keyword evidence="9" id="KW-1185">Reference proteome</keyword>
<dbReference type="RefSeq" id="WP_121520989.1">
    <property type="nucleotide sequence ID" value="NZ_RCHR01000001.1"/>
</dbReference>
<dbReference type="OrthoDB" id="9811381at2"/>
<dbReference type="PANTHER" id="PTHR11078">
    <property type="entry name" value="N UTILIZATION SUBSTANCE PROTEIN B-RELATED"/>
    <property type="match status" value="1"/>
</dbReference>
<evidence type="ECO:0000313" key="8">
    <source>
        <dbReference type="EMBL" id="RLL48117.1"/>
    </source>
</evidence>
<evidence type="ECO:0000259" key="7">
    <source>
        <dbReference type="Pfam" id="PF01029"/>
    </source>
</evidence>
<dbReference type="SUPFAM" id="SSF48013">
    <property type="entry name" value="NusB-like"/>
    <property type="match status" value="1"/>
</dbReference>
<comment type="function">
    <text evidence="6">Involved in transcription antitermination. Required for transcription of ribosomal RNA (rRNA) genes. Binds specifically to the boxA antiterminator sequence of the ribosomal RNA (rrn) operons.</text>
</comment>
<dbReference type="GO" id="GO:0006353">
    <property type="term" value="P:DNA-templated transcription termination"/>
    <property type="evidence" value="ECO:0007669"/>
    <property type="project" value="UniProtKB-UniRule"/>
</dbReference>
<evidence type="ECO:0000256" key="6">
    <source>
        <dbReference type="HAMAP-Rule" id="MF_00073"/>
    </source>
</evidence>
<evidence type="ECO:0000256" key="2">
    <source>
        <dbReference type="ARBA" id="ARBA00022814"/>
    </source>
</evidence>
<evidence type="ECO:0000256" key="4">
    <source>
        <dbReference type="ARBA" id="ARBA00023015"/>
    </source>
</evidence>
<dbReference type="NCBIfam" id="TIGR01951">
    <property type="entry name" value="nusB"/>
    <property type="match status" value="1"/>
</dbReference>
<dbReference type="CDD" id="cd00619">
    <property type="entry name" value="Terminator_NusB"/>
    <property type="match status" value="1"/>
</dbReference>
<dbReference type="GO" id="GO:0005829">
    <property type="term" value="C:cytosol"/>
    <property type="evidence" value="ECO:0007669"/>
    <property type="project" value="TreeGrafter"/>
</dbReference>
<gene>
    <name evidence="6 8" type="primary">nusB</name>
    <name evidence="8" type="ORF">D8M04_02240</name>
</gene>
<protein>
    <recommendedName>
        <fullName evidence="6">Transcription antitermination protein NusB</fullName>
    </recommendedName>
    <alternativeName>
        <fullName evidence="6">Antitermination factor NusB</fullName>
    </alternativeName>
</protein>
<keyword evidence="3 6" id="KW-0694">RNA-binding</keyword>
<dbReference type="EMBL" id="RCHR01000001">
    <property type="protein sequence ID" value="RLL48117.1"/>
    <property type="molecule type" value="Genomic_DNA"/>
</dbReference>
<accession>A0A498DTC3</accession>
<dbReference type="HAMAP" id="MF_00073">
    <property type="entry name" value="NusB"/>
    <property type="match status" value="1"/>
</dbReference>
<evidence type="ECO:0000256" key="1">
    <source>
        <dbReference type="ARBA" id="ARBA00005952"/>
    </source>
</evidence>
<evidence type="ECO:0000256" key="3">
    <source>
        <dbReference type="ARBA" id="ARBA00022884"/>
    </source>
</evidence>
<dbReference type="Pfam" id="PF01029">
    <property type="entry name" value="NusB"/>
    <property type="match status" value="1"/>
</dbReference>
<organism evidence="8 9">
    <name type="scientific">Oceanobacillus piezotolerans</name>
    <dbReference type="NCBI Taxonomy" id="2448030"/>
    <lineage>
        <taxon>Bacteria</taxon>
        <taxon>Bacillati</taxon>
        <taxon>Bacillota</taxon>
        <taxon>Bacilli</taxon>
        <taxon>Bacillales</taxon>
        <taxon>Bacillaceae</taxon>
        <taxon>Oceanobacillus</taxon>
    </lineage>
</organism>
<name>A0A498DTC3_9BACI</name>
<proteinExistence type="inferred from homology"/>
<feature type="domain" description="NusB/RsmB/TIM44" evidence="7">
    <location>
        <begin position="4"/>
        <end position="127"/>
    </location>
</feature>
<keyword evidence="5 6" id="KW-0804">Transcription</keyword>
<keyword evidence="4 6" id="KW-0805">Transcription regulation</keyword>
<reference evidence="8 9" key="1">
    <citation type="submission" date="2018-10" db="EMBL/GenBank/DDBJ databases">
        <title>Oceanobacillus sp. YLB-02 draft genome.</title>
        <authorList>
            <person name="Yu L."/>
        </authorList>
    </citation>
    <scope>NUCLEOTIDE SEQUENCE [LARGE SCALE GENOMIC DNA]</scope>
    <source>
        <strain evidence="8 9">YLB-02</strain>
    </source>
</reference>
<dbReference type="Gene3D" id="1.10.940.10">
    <property type="entry name" value="NusB-like"/>
    <property type="match status" value="1"/>
</dbReference>
<dbReference type="InterPro" id="IPR011605">
    <property type="entry name" value="NusB_fam"/>
</dbReference>
<sequence length="127" mass="14800">MNRHTAREKAFQVLFQLDSNDMEIKQAMESFLPEREQEDIFLRTLIEGVASNKDEIDTLIKDNLERWSFNRIATVERTILRIATYELKYIEDIPENVSINEAVELGNKYGDEKSGKFINGVLSKIMK</sequence>
<evidence type="ECO:0000256" key="5">
    <source>
        <dbReference type="ARBA" id="ARBA00023163"/>
    </source>
</evidence>
<dbReference type="AlphaFoldDB" id="A0A498DTC3"/>
<keyword evidence="2 6" id="KW-0889">Transcription antitermination</keyword>
<dbReference type="PANTHER" id="PTHR11078:SF3">
    <property type="entry name" value="ANTITERMINATION NUSB DOMAIN-CONTAINING PROTEIN"/>
    <property type="match status" value="1"/>
</dbReference>
<comment type="caution">
    <text evidence="8">The sequence shown here is derived from an EMBL/GenBank/DDBJ whole genome shotgun (WGS) entry which is preliminary data.</text>
</comment>
<comment type="similarity">
    <text evidence="1 6">Belongs to the NusB family.</text>
</comment>
<dbReference type="Proteomes" id="UP000270219">
    <property type="component" value="Unassembled WGS sequence"/>
</dbReference>
<dbReference type="InterPro" id="IPR035926">
    <property type="entry name" value="NusB-like_sf"/>
</dbReference>
<dbReference type="GO" id="GO:0003723">
    <property type="term" value="F:RNA binding"/>
    <property type="evidence" value="ECO:0007669"/>
    <property type="project" value="UniProtKB-UniRule"/>
</dbReference>
<dbReference type="InterPro" id="IPR006027">
    <property type="entry name" value="NusB_RsmB_TIM44"/>
</dbReference>
<dbReference type="GO" id="GO:0031564">
    <property type="term" value="P:transcription antitermination"/>
    <property type="evidence" value="ECO:0007669"/>
    <property type="project" value="UniProtKB-KW"/>
</dbReference>